<reference evidence="1" key="1">
    <citation type="journal article" date="2019" name="bioRxiv">
        <title>The Genome of the Zebra Mussel, Dreissena polymorpha: A Resource for Invasive Species Research.</title>
        <authorList>
            <person name="McCartney M.A."/>
            <person name="Auch B."/>
            <person name="Kono T."/>
            <person name="Mallez S."/>
            <person name="Zhang Y."/>
            <person name="Obille A."/>
            <person name="Becker A."/>
            <person name="Abrahante J.E."/>
            <person name="Garbe J."/>
            <person name="Badalamenti J.P."/>
            <person name="Herman A."/>
            <person name="Mangelson H."/>
            <person name="Liachko I."/>
            <person name="Sullivan S."/>
            <person name="Sone E.D."/>
            <person name="Koren S."/>
            <person name="Silverstein K.A.T."/>
            <person name="Beckman K.B."/>
            <person name="Gohl D.M."/>
        </authorList>
    </citation>
    <scope>NUCLEOTIDE SEQUENCE</scope>
    <source>
        <strain evidence="1">Duluth1</strain>
        <tissue evidence="1">Whole animal</tissue>
    </source>
</reference>
<evidence type="ECO:0000313" key="2">
    <source>
        <dbReference type="Proteomes" id="UP000828390"/>
    </source>
</evidence>
<comment type="caution">
    <text evidence="1">The sequence shown here is derived from an EMBL/GenBank/DDBJ whole genome shotgun (WGS) entry which is preliminary data.</text>
</comment>
<sequence>MCDFHDDWTINVDSPVLTRKNATPPWQPYGTINVASREKCPPLGSHVFQANVTILELIQDIIETNLQTKFPEDWSINVASREFRLLNSVYRRSAISGAKLFARICPTRANIA</sequence>
<protein>
    <submittedName>
        <fullName evidence="1">Uncharacterized protein</fullName>
    </submittedName>
</protein>
<name>A0A9D4BZI6_DREPO</name>
<keyword evidence="2" id="KW-1185">Reference proteome</keyword>
<gene>
    <name evidence="1" type="ORF">DPMN_073669</name>
</gene>
<dbReference type="EMBL" id="JAIWYP010000014">
    <property type="protein sequence ID" value="KAH3713868.1"/>
    <property type="molecule type" value="Genomic_DNA"/>
</dbReference>
<organism evidence="1 2">
    <name type="scientific">Dreissena polymorpha</name>
    <name type="common">Zebra mussel</name>
    <name type="synonym">Mytilus polymorpha</name>
    <dbReference type="NCBI Taxonomy" id="45954"/>
    <lineage>
        <taxon>Eukaryota</taxon>
        <taxon>Metazoa</taxon>
        <taxon>Spiralia</taxon>
        <taxon>Lophotrochozoa</taxon>
        <taxon>Mollusca</taxon>
        <taxon>Bivalvia</taxon>
        <taxon>Autobranchia</taxon>
        <taxon>Heteroconchia</taxon>
        <taxon>Euheterodonta</taxon>
        <taxon>Imparidentia</taxon>
        <taxon>Neoheterodontei</taxon>
        <taxon>Myida</taxon>
        <taxon>Dreissenoidea</taxon>
        <taxon>Dreissenidae</taxon>
        <taxon>Dreissena</taxon>
    </lineage>
</organism>
<proteinExistence type="predicted"/>
<reference evidence="1" key="2">
    <citation type="submission" date="2020-11" db="EMBL/GenBank/DDBJ databases">
        <authorList>
            <person name="McCartney M.A."/>
            <person name="Auch B."/>
            <person name="Kono T."/>
            <person name="Mallez S."/>
            <person name="Becker A."/>
            <person name="Gohl D.M."/>
            <person name="Silverstein K.A.T."/>
            <person name="Koren S."/>
            <person name="Bechman K.B."/>
            <person name="Herman A."/>
            <person name="Abrahante J.E."/>
            <person name="Garbe J."/>
        </authorList>
    </citation>
    <scope>NUCLEOTIDE SEQUENCE</scope>
    <source>
        <strain evidence="1">Duluth1</strain>
        <tissue evidence="1">Whole animal</tissue>
    </source>
</reference>
<evidence type="ECO:0000313" key="1">
    <source>
        <dbReference type="EMBL" id="KAH3713868.1"/>
    </source>
</evidence>
<dbReference type="AlphaFoldDB" id="A0A9D4BZI6"/>
<accession>A0A9D4BZI6</accession>
<dbReference type="Proteomes" id="UP000828390">
    <property type="component" value="Unassembled WGS sequence"/>
</dbReference>